<proteinExistence type="predicted"/>
<gene>
    <name evidence="1" type="ORF">AMAG_10158</name>
</gene>
<evidence type="ECO:0000313" key="1">
    <source>
        <dbReference type="EMBL" id="KNE64823.1"/>
    </source>
</evidence>
<dbReference type="AlphaFoldDB" id="A0A0L0SQK7"/>
<organism evidence="1 2">
    <name type="scientific">Allomyces macrogynus (strain ATCC 38327)</name>
    <name type="common">Allomyces javanicus var. macrogynus</name>
    <dbReference type="NCBI Taxonomy" id="578462"/>
    <lineage>
        <taxon>Eukaryota</taxon>
        <taxon>Fungi</taxon>
        <taxon>Fungi incertae sedis</taxon>
        <taxon>Blastocladiomycota</taxon>
        <taxon>Blastocladiomycetes</taxon>
        <taxon>Blastocladiales</taxon>
        <taxon>Blastocladiaceae</taxon>
        <taxon>Allomyces</taxon>
    </lineage>
</organism>
<keyword evidence="2" id="KW-1185">Reference proteome</keyword>
<accession>A0A0L0SQK7</accession>
<dbReference type="VEuPathDB" id="FungiDB:AMAG_10158"/>
<dbReference type="Proteomes" id="UP000054350">
    <property type="component" value="Unassembled WGS sequence"/>
</dbReference>
<evidence type="ECO:0000313" key="2">
    <source>
        <dbReference type="Proteomes" id="UP000054350"/>
    </source>
</evidence>
<dbReference type="EMBL" id="GG745345">
    <property type="protein sequence ID" value="KNE64823.1"/>
    <property type="molecule type" value="Genomic_DNA"/>
</dbReference>
<name>A0A0L0SQK7_ALLM3</name>
<reference evidence="1 2" key="1">
    <citation type="submission" date="2009-11" db="EMBL/GenBank/DDBJ databases">
        <title>Annotation of Allomyces macrogynus ATCC 38327.</title>
        <authorList>
            <consortium name="The Broad Institute Genome Sequencing Platform"/>
            <person name="Russ C."/>
            <person name="Cuomo C."/>
            <person name="Burger G."/>
            <person name="Gray M.W."/>
            <person name="Holland P.W.H."/>
            <person name="King N."/>
            <person name="Lang F.B.F."/>
            <person name="Roger A.J."/>
            <person name="Ruiz-Trillo I."/>
            <person name="Young S.K."/>
            <person name="Zeng Q."/>
            <person name="Gargeya S."/>
            <person name="Fitzgerald M."/>
            <person name="Haas B."/>
            <person name="Abouelleil A."/>
            <person name="Alvarado L."/>
            <person name="Arachchi H.M."/>
            <person name="Berlin A."/>
            <person name="Chapman S.B."/>
            <person name="Gearin G."/>
            <person name="Goldberg J."/>
            <person name="Griggs A."/>
            <person name="Gujja S."/>
            <person name="Hansen M."/>
            <person name="Heiman D."/>
            <person name="Howarth C."/>
            <person name="Larimer J."/>
            <person name="Lui A."/>
            <person name="MacDonald P.J.P."/>
            <person name="McCowen C."/>
            <person name="Montmayeur A."/>
            <person name="Murphy C."/>
            <person name="Neiman D."/>
            <person name="Pearson M."/>
            <person name="Priest M."/>
            <person name="Roberts A."/>
            <person name="Saif S."/>
            <person name="Shea T."/>
            <person name="Sisk P."/>
            <person name="Stolte C."/>
            <person name="Sykes S."/>
            <person name="Wortman J."/>
            <person name="Nusbaum C."/>
            <person name="Birren B."/>
        </authorList>
    </citation>
    <scope>NUCLEOTIDE SEQUENCE [LARGE SCALE GENOMIC DNA]</scope>
    <source>
        <strain evidence="1 2">ATCC 38327</strain>
    </source>
</reference>
<dbReference type="OrthoDB" id="2822793at2759"/>
<sequence length="425" mass="46471">MTTTGDTSKAQTTYQQSLNLQAAAVSQGIQVRALAETELPRTLRVVNMAGEDVEVLIAKKHMNRGEWTAMAHNDAGAVASMNDDWDTIFVRDAAGRSAAVHVPSASEVMVRALSTAPFVSESFRVVRNDQAEDVIAVENRTPRPILVQVTPSVSNSGRGVVGQWFEIQPGALKQWTRTDAQMVIVQYDGGVRDAVLADPASKIEFGGPEPLVIMPIEDTTKVQVTNQTKDPIEVQVSNYSGGSKAWFTLAPGASDTWSRGSKRWEAVLARHAGRVVGTYVEAGTQVVVRHLDRGLSVATLEQIPKQADAGSVLFHNATDAAVDVFVTKLAADKGDDAWFTVAAGATERWSRFGTEVMAVRRADGSRLGAPVELGMKFVLHSAQPKRNSRTRTCYMPPEMWSKLPYPAYTYPDDYVPRPWMQFYCD</sequence>
<protein>
    <submittedName>
        <fullName evidence="1">Uncharacterized protein</fullName>
    </submittedName>
</protein>
<reference evidence="2" key="2">
    <citation type="submission" date="2009-11" db="EMBL/GenBank/DDBJ databases">
        <title>The Genome Sequence of Allomyces macrogynus strain ATCC 38327.</title>
        <authorList>
            <consortium name="The Broad Institute Genome Sequencing Platform"/>
            <person name="Russ C."/>
            <person name="Cuomo C."/>
            <person name="Shea T."/>
            <person name="Young S.K."/>
            <person name="Zeng Q."/>
            <person name="Koehrsen M."/>
            <person name="Haas B."/>
            <person name="Borodovsky M."/>
            <person name="Guigo R."/>
            <person name="Alvarado L."/>
            <person name="Berlin A."/>
            <person name="Borenstein D."/>
            <person name="Chen Z."/>
            <person name="Engels R."/>
            <person name="Freedman E."/>
            <person name="Gellesch M."/>
            <person name="Goldberg J."/>
            <person name="Griggs A."/>
            <person name="Gujja S."/>
            <person name="Heiman D."/>
            <person name="Hepburn T."/>
            <person name="Howarth C."/>
            <person name="Jen D."/>
            <person name="Larson L."/>
            <person name="Lewis B."/>
            <person name="Mehta T."/>
            <person name="Park D."/>
            <person name="Pearson M."/>
            <person name="Roberts A."/>
            <person name="Saif S."/>
            <person name="Shenoy N."/>
            <person name="Sisk P."/>
            <person name="Stolte C."/>
            <person name="Sykes S."/>
            <person name="Walk T."/>
            <person name="White J."/>
            <person name="Yandava C."/>
            <person name="Burger G."/>
            <person name="Gray M.W."/>
            <person name="Holland P.W.H."/>
            <person name="King N."/>
            <person name="Lang F.B.F."/>
            <person name="Roger A.J."/>
            <person name="Ruiz-Trillo I."/>
            <person name="Lander E."/>
            <person name="Nusbaum C."/>
        </authorList>
    </citation>
    <scope>NUCLEOTIDE SEQUENCE [LARGE SCALE GENOMIC DNA]</scope>
    <source>
        <strain evidence="2">ATCC 38327</strain>
    </source>
</reference>